<evidence type="ECO:0000313" key="5">
    <source>
        <dbReference type="EMBL" id="NEX60040.1"/>
    </source>
</evidence>
<dbReference type="PANTHER" id="PTHR24305:SF166">
    <property type="entry name" value="CYTOCHROME P450 12A4, MITOCHONDRIAL-RELATED"/>
    <property type="match status" value="1"/>
</dbReference>
<keyword evidence="4" id="KW-0503">Monooxygenase</keyword>
<protein>
    <submittedName>
        <fullName evidence="5">Cytochrome P450</fullName>
    </submittedName>
</protein>
<sequence length="480" mass="53729">MASTTLASTPGAIAVTPLSKLAGPDPHWLFGNLKQIETQRFHAQMEEWAQQYGAYFRVRLGQRDALVLSDPATTARLMRERPDNMRRASRVAAMLNEVGARGVFTAEGDDWRAQRKLVMRSLTPEVIRNFFSNFVTLAERLRVRWQRAVERGEQIDLLHDLGAFSLDAIVHLAMGHDINTLEGGDNQLQRDIEFIFARVAKRITSPIPYWRYIKLAVDRETDAAADRIMQAVHQFIAQERRRIEDNPALRQRPTNMLQALIVARDEEGSGFTDDDVIGNTFTMVFAGEDTTSHTIAWLIHHLSLAPAAEAELHKEAAGVLGADRVLTGFSRLDAFPYLDAATNEAMRLTPVAPMMTLETLSDSQIGNVQVPAGTPVVLLLREVSRNGDFGSEPDDFMPSRWIERSANPAEGDLSRQMFPFGGGARFCPGRYLAMAEIRIVMSMLARNFELVRDTSAPPVRDLFVYTMNPDSLPVSLKLRP</sequence>
<gene>
    <name evidence="5" type="ORF">G3574_03020</name>
</gene>
<dbReference type="InterPro" id="IPR036396">
    <property type="entry name" value="Cyt_P450_sf"/>
</dbReference>
<keyword evidence="6" id="KW-1185">Reference proteome</keyword>
<name>A0A6B3SHB3_9BURK</name>
<dbReference type="GO" id="GO:0004497">
    <property type="term" value="F:monooxygenase activity"/>
    <property type="evidence" value="ECO:0007669"/>
    <property type="project" value="UniProtKB-KW"/>
</dbReference>
<evidence type="ECO:0000256" key="2">
    <source>
        <dbReference type="ARBA" id="ARBA00010617"/>
    </source>
</evidence>
<keyword evidence="3 4" id="KW-0349">Heme</keyword>
<dbReference type="InterPro" id="IPR050121">
    <property type="entry name" value="Cytochrome_P450_monoxygenase"/>
</dbReference>
<dbReference type="PRINTS" id="PR00385">
    <property type="entry name" value="P450"/>
</dbReference>
<evidence type="ECO:0000256" key="4">
    <source>
        <dbReference type="RuleBase" id="RU000461"/>
    </source>
</evidence>
<dbReference type="EMBL" id="JAAIVB010000011">
    <property type="protein sequence ID" value="NEX60040.1"/>
    <property type="molecule type" value="Genomic_DNA"/>
</dbReference>
<dbReference type="Pfam" id="PF00067">
    <property type="entry name" value="p450"/>
    <property type="match status" value="1"/>
</dbReference>
<proteinExistence type="inferred from homology"/>
<comment type="cofactor">
    <cofactor evidence="1 3">
        <name>heme</name>
        <dbReference type="ChEBI" id="CHEBI:30413"/>
    </cofactor>
</comment>
<evidence type="ECO:0000313" key="6">
    <source>
        <dbReference type="Proteomes" id="UP000482155"/>
    </source>
</evidence>
<dbReference type="PRINTS" id="PR00463">
    <property type="entry name" value="EP450I"/>
</dbReference>
<comment type="similarity">
    <text evidence="2 4">Belongs to the cytochrome P450 family.</text>
</comment>
<keyword evidence="3 4" id="KW-0479">Metal-binding</keyword>
<dbReference type="InterPro" id="IPR017972">
    <property type="entry name" value="Cyt_P450_CS"/>
</dbReference>
<dbReference type="InterPro" id="IPR001128">
    <property type="entry name" value="Cyt_P450"/>
</dbReference>
<organism evidence="5 6">
    <name type="scientific">Noviherbaspirillum galbum</name>
    <dbReference type="NCBI Taxonomy" id="2709383"/>
    <lineage>
        <taxon>Bacteria</taxon>
        <taxon>Pseudomonadati</taxon>
        <taxon>Pseudomonadota</taxon>
        <taxon>Betaproteobacteria</taxon>
        <taxon>Burkholderiales</taxon>
        <taxon>Oxalobacteraceae</taxon>
        <taxon>Noviherbaspirillum</taxon>
    </lineage>
</organism>
<dbReference type="AlphaFoldDB" id="A0A6B3SHB3"/>
<evidence type="ECO:0000256" key="1">
    <source>
        <dbReference type="ARBA" id="ARBA00001971"/>
    </source>
</evidence>
<dbReference type="SUPFAM" id="SSF48264">
    <property type="entry name" value="Cytochrome P450"/>
    <property type="match status" value="1"/>
</dbReference>
<accession>A0A6B3SHB3</accession>
<comment type="caution">
    <text evidence="5">The sequence shown here is derived from an EMBL/GenBank/DDBJ whole genome shotgun (WGS) entry which is preliminary data.</text>
</comment>
<keyword evidence="3 4" id="KW-0408">Iron</keyword>
<feature type="binding site" description="axial binding residue" evidence="3">
    <location>
        <position position="427"/>
    </location>
    <ligand>
        <name>heme</name>
        <dbReference type="ChEBI" id="CHEBI:30413"/>
    </ligand>
    <ligandPart>
        <name>Fe</name>
        <dbReference type="ChEBI" id="CHEBI:18248"/>
    </ligandPart>
</feature>
<dbReference type="PANTHER" id="PTHR24305">
    <property type="entry name" value="CYTOCHROME P450"/>
    <property type="match status" value="1"/>
</dbReference>
<dbReference type="InterPro" id="IPR002401">
    <property type="entry name" value="Cyt_P450_E_grp-I"/>
</dbReference>
<dbReference type="GO" id="GO:0005506">
    <property type="term" value="F:iron ion binding"/>
    <property type="evidence" value="ECO:0007669"/>
    <property type="project" value="InterPro"/>
</dbReference>
<dbReference type="RefSeq" id="WP_163960544.1">
    <property type="nucleotide sequence ID" value="NZ_JAAIVB010000011.1"/>
</dbReference>
<dbReference type="Gene3D" id="1.10.630.10">
    <property type="entry name" value="Cytochrome P450"/>
    <property type="match status" value="1"/>
</dbReference>
<dbReference type="GO" id="GO:0020037">
    <property type="term" value="F:heme binding"/>
    <property type="evidence" value="ECO:0007669"/>
    <property type="project" value="InterPro"/>
</dbReference>
<reference evidence="5 6" key="1">
    <citation type="submission" date="2020-02" db="EMBL/GenBank/DDBJ databases">
        <authorList>
            <person name="Kim M.K."/>
        </authorList>
    </citation>
    <scope>NUCLEOTIDE SEQUENCE [LARGE SCALE GENOMIC DNA]</scope>
    <source>
        <strain evidence="5 6">17J57-3</strain>
    </source>
</reference>
<evidence type="ECO:0000256" key="3">
    <source>
        <dbReference type="PIRSR" id="PIRSR602401-1"/>
    </source>
</evidence>
<dbReference type="GO" id="GO:0016705">
    <property type="term" value="F:oxidoreductase activity, acting on paired donors, with incorporation or reduction of molecular oxygen"/>
    <property type="evidence" value="ECO:0007669"/>
    <property type="project" value="InterPro"/>
</dbReference>
<dbReference type="Proteomes" id="UP000482155">
    <property type="component" value="Unassembled WGS sequence"/>
</dbReference>
<keyword evidence="4" id="KW-0560">Oxidoreductase</keyword>
<dbReference type="PROSITE" id="PS00086">
    <property type="entry name" value="CYTOCHROME_P450"/>
    <property type="match status" value="1"/>
</dbReference>